<dbReference type="Proteomes" id="UP001596150">
    <property type="component" value="Unassembled WGS sequence"/>
</dbReference>
<keyword evidence="2" id="KW-1185">Reference proteome</keyword>
<evidence type="ECO:0000313" key="1">
    <source>
        <dbReference type="EMBL" id="MFC5518983.1"/>
    </source>
</evidence>
<proteinExistence type="predicted"/>
<dbReference type="RefSeq" id="WP_266346274.1">
    <property type="nucleotide sequence ID" value="NZ_JAPKNH010000015.1"/>
</dbReference>
<dbReference type="EMBL" id="JBHSML010000031">
    <property type="protein sequence ID" value="MFC5518983.1"/>
    <property type="molecule type" value="Genomic_DNA"/>
</dbReference>
<gene>
    <name evidence="1" type="ORF">ACFPP9_24685</name>
</gene>
<accession>A0ABW0Q2V1</accession>
<evidence type="ECO:0000313" key="2">
    <source>
        <dbReference type="Proteomes" id="UP001596150"/>
    </source>
</evidence>
<name>A0ABW0Q2V1_9HYPH</name>
<sequence>MLFTSYPAAAVSDDTAKTRIKTYLEALSDRPAWAIKRAAERWLKGDVSGVDRKTLDFPPSTARLRELATECMSPVNLELAALQKLTRAKVVKPIDPEERRRAIERLTRNGVVVPTEWPPAATATAA</sequence>
<protein>
    <submittedName>
        <fullName evidence="1">Uncharacterized protein</fullName>
    </submittedName>
</protein>
<organism evidence="1 2">
    <name type="scientific">Kaistia terrae</name>
    <dbReference type="NCBI Taxonomy" id="537017"/>
    <lineage>
        <taxon>Bacteria</taxon>
        <taxon>Pseudomonadati</taxon>
        <taxon>Pseudomonadota</taxon>
        <taxon>Alphaproteobacteria</taxon>
        <taxon>Hyphomicrobiales</taxon>
        <taxon>Kaistiaceae</taxon>
        <taxon>Kaistia</taxon>
    </lineage>
</organism>
<comment type="caution">
    <text evidence="1">The sequence shown here is derived from an EMBL/GenBank/DDBJ whole genome shotgun (WGS) entry which is preliminary data.</text>
</comment>
<reference evidence="2" key="1">
    <citation type="journal article" date="2019" name="Int. J. Syst. Evol. Microbiol.">
        <title>The Global Catalogue of Microorganisms (GCM) 10K type strain sequencing project: providing services to taxonomists for standard genome sequencing and annotation.</title>
        <authorList>
            <consortium name="The Broad Institute Genomics Platform"/>
            <consortium name="The Broad Institute Genome Sequencing Center for Infectious Disease"/>
            <person name="Wu L."/>
            <person name="Ma J."/>
        </authorList>
    </citation>
    <scope>NUCLEOTIDE SEQUENCE [LARGE SCALE GENOMIC DNA]</scope>
    <source>
        <strain evidence="2">KACC 12633</strain>
    </source>
</reference>